<proteinExistence type="predicted"/>
<keyword evidence="4" id="KW-1185">Reference proteome</keyword>
<dbReference type="CDD" id="cd05379">
    <property type="entry name" value="CAP_bacterial"/>
    <property type="match status" value="1"/>
</dbReference>
<evidence type="ECO:0000313" key="4">
    <source>
        <dbReference type="Proteomes" id="UP000244912"/>
    </source>
</evidence>
<accession>A0A2R8BUJ9</accession>
<evidence type="ECO:0000256" key="1">
    <source>
        <dbReference type="SAM" id="SignalP"/>
    </source>
</evidence>
<feature type="domain" description="SCP" evidence="2">
    <location>
        <begin position="30"/>
        <end position="128"/>
    </location>
</feature>
<dbReference type="Gene3D" id="3.40.33.10">
    <property type="entry name" value="CAP"/>
    <property type="match status" value="1"/>
</dbReference>
<reference evidence="3 4" key="1">
    <citation type="submission" date="2018-03" db="EMBL/GenBank/DDBJ databases">
        <authorList>
            <person name="Keele B.F."/>
        </authorList>
    </citation>
    <scope>NUCLEOTIDE SEQUENCE [LARGE SCALE GENOMIC DNA]</scope>
    <source>
        <strain evidence="3 4">CECT 8504</strain>
    </source>
</reference>
<evidence type="ECO:0000259" key="2">
    <source>
        <dbReference type="Pfam" id="PF00188"/>
    </source>
</evidence>
<feature type="chain" id="PRO_5015320997" description="SCP domain-containing protein" evidence="1">
    <location>
        <begin position="16"/>
        <end position="140"/>
    </location>
</feature>
<dbReference type="InterPro" id="IPR014044">
    <property type="entry name" value="CAP_dom"/>
</dbReference>
<name>A0A2R8BUJ9_9RHOB</name>
<organism evidence="3 4">
    <name type="scientific">Palleronia abyssalis</name>
    <dbReference type="NCBI Taxonomy" id="1501240"/>
    <lineage>
        <taxon>Bacteria</taxon>
        <taxon>Pseudomonadati</taxon>
        <taxon>Pseudomonadota</taxon>
        <taxon>Alphaproteobacteria</taxon>
        <taxon>Rhodobacterales</taxon>
        <taxon>Roseobacteraceae</taxon>
        <taxon>Palleronia</taxon>
    </lineage>
</organism>
<feature type="signal peptide" evidence="1">
    <location>
        <begin position="1"/>
        <end position="15"/>
    </location>
</feature>
<dbReference type="PANTHER" id="PTHR31157:SF1">
    <property type="entry name" value="SCP DOMAIN-CONTAINING PROTEIN"/>
    <property type="match status" value="1"/>
</dbReference>
<evidence type="ECO:0000313" key="3">
    <source>
        <dbReference type="EMBL" id="SPJ23831.1"/>
    </source>
</evidence>
<dbReference type="RefSeq" id="WP_181375733.1">
    <property type="nucleotide sequence ID" value="NZ_ONZF01000003.1"/>
</dbReference>
<dbReference type="PANTHER" id="PTHR31157">
    <property type="entry name" value="SCP DOMAIN-CONTAINING PROTEIN"/>
    <property type="match status" value="1"/>
</dbReference>
<dbReference type="EMBL" id="ONZF01000003">
    <property type="protein sequence ID" value="SPJ23831.1"/>
    <property type="molecule type" value="Genomic_DNA"/>
</dbReference>
<protein>
    <recommendedName>
        <fullName evidence="2">SCP domain-containing protein</fullName>
    </recommendedName>
</protein>
<dbReference type="Proteomes" id="UP000244912">
    <property type="component" value="Unassembled WGS sequence"/>
</dbReference>
<sequence length="140" mass="14541">MRAILICLMLGGCVAAPSIPEVSGSAGGDVNVYRQAAGLPVLTTSAATRRAAERHAADMARAGFFSHDGSDGSTMADRLRAVGCTGGAENIAAGPYDRVTVLEAWMDSPGHRANILNPAMRTYGVAQSGDRWVMVLGMDC</sequence>
<dbReference type="AlphaFoldDB" id="A0A2R8BUJ9"/>
<dbReference type="Pfam" id="PF00188">
    <property type="entry name" value="CAP"/>
    <property type="match status" value="1"/>
</dbReference>
<gene>
    <name evidence="3" type="ORF">PAA8504_01649</name>
</gene>
<dbReference type="SUPFAM" id="SSF55797">
    <property type="entry name" value="PR-1-like"/>
    <property type="match status" value="1"/>
</dbReference>
<dbReference type="InterPro" id="IPR035940">
    <property type="entry name" value="CAP_sf"/>
</dbReference>
<keyword evidence="1" id="KW-0732">Signal</keyword>